<name>A0A5C4U3P2_9CORY</name>
<dbReference type="PANTHER" id="PTHR11575:SF24">
    <property type="entry name" value="5'-NUCLEOTIDASE"/>
    <property type="match status" value="1"/>
</dbReference>
<dbReference type="InterPro" id="IPR008334">
    <property type="entry name" value="5'-Nucleotdase_C"/>
</dbReference>
<dbReference type="GO" id="GO:0000166">
    <property type="term" value="F:nucleotide binding"/>
    <property type="evidence" value="ECO:0007669"/>
    <property type="project" value="UniProtKB-KW"/>
</dbReference>
<keyword evidence="1" id="KW-0378">Hydrolase</keyword>
<feature type="transmembrane region" description="Helical" evidence="2">
    <location>
        <begin position="651"/>
        <end position="673"/>
    </location>
</feature>
<dbReference type="PRINTS" id="PR01607">
    <property type="entry name" value="APYRASEFAMLY"/>
</dbReference>
<dbReference type="GO" id="GO:0008768">
    <property type="term" value="F:UDP-sugar diphosphatase activity"/>
    <property type="evidence" value="ECO:0007669"/>
    <property type="project" value="TreeGrafter"/>
</dbReference>
<comment type="caution">
    <text evidence="4">The sequence shown here is derived from an EMBL/GenBank/DDBJ whole genome shotgun (WGS) entry which is preliminary data.</text>
</comment>
<dbReference type="SUPFAM" id="SSF56300">
    <property type="entry name" value="Metallo-dependent phosphatases"/>
    <property type="match status" value="1"/>
</dbReference>
<dbReference type="RefSeq" id="WP_139465467.1">
    <property type="nucleotide sequence ID" value="NZ_VDHJ01000006.1"/>
</dbReference>
<gene>
    <name evidence="4" type="ORF">FHE74_05295</name>
</gene>
<dbReference type="InterPro" id="IPR029052">
    <property type="entry name" value="Metallo-depent_PP-like"/>
</dbReference>
<keyword evidence="2" id="KW-0472">Membrane</keyword>
<dbReference type="GO" id="GO:0030288">
    <property type="term" value="C:outer membrane-bounded periplasmic space"/>
    <property type="evidence" value="ECO:0007669"/>
    <property type="project" value="TreeGrafter"/>
</dbReference>
<dbReference type="GO" id="GO:0009166">
    <property type="term" value="P:nucleotide catabolic process"/>
    <property type="evidence" value="ECO:0007669"/>
    <property type="project" value="InterPro"/>
</dbReference>
<dbReference type="InterPro" id="IPR036907">
    <property type="entry name" value="5'-Nucleotdase_C_sf"/>
</dbReference>
<evidence type="ECO:0000313" key="4">
    <source>
        <dbReference type="EMBL" id="TNL97752.1"/>
    </source>
</evidence>
<dbReference type="EMBL" id="VDHJ01000006">
    <property type="protein sequence ID" value="TNL97752.1"/>
    <property type="molecule type" value="Genomic_DNA"/>
</dbReference>
<dbReference type="AlphaFoldDB" id="A0A5C4U3P2"/>
<keyword evidence="1" id="KW-0547">Nucleotide-binding</keyword>
<evidence type="ECO:0000313" key="5">
    <source>
        <dbReference type="Proteomes" id="UP000312032"/>
    </source>
</evidence>
<dbReference type="PANTHER" id="PTHR11575">
    <property type="entry name" value="5'-NUCLEOTIDASE-RELATED"/>
    <property type="match status" value="1"/>
</dbReference>
<dbReference type="Gene3D" id="3.60.21.10">
    <property type="match status" value="1"/>
</dbReference>
<organism evidence="4 5">
    <name type="scientific">Corynebacterium tapiri</name>
    <dbReference type="NCBI Taxonomy" id="1448266"/>
    <lineage>
        <taxon>Bacteria</taxon>
        <taxon>Bacillati</taxon>
        <taxon>Actinomycetota</taxon>
        <taxon>Actinomycetes</taxon>
        <taxon>Mycobacteriales</taxon>
        <taxon>Corynebacteriaceae</taxon>
        <taxon>Corynebacterium</taxon>
    </lineage>
</organism>
<keyword evidence="5" id="KW-1185">Reference proteome</keyword>
<dbReference type="GO" id="GO:0008253">
    <property type="term" value="F:5'-nucleotidase activity"/>
    <property type="evidence" value="ECO:0007669"/>
    <property type="project" value="TreeGrafter"/>
</dbReference>
<keyword evidence="2" id="KW-1133">Transmembrane helix</keyword>
<reference evidence="4 5" key="1">
    <citation type="submission" date="2019-06" db="EMBL/GenBank/DDBJ databases">
        <authorList>
            <person name="Li J."/>
        </authorList>
    </citation>
    <scope>NUCLEOTIDE SEQUENCE [LARGE SCALE GENOMIC DNA]</scope>
    <source>
        <strain evidence="4 5">LMG 28165</strain>
    </source>
</reference>
<dbReference type="SUPFAM" id="SSF55816">
    <property type="entry name" value="5'-nucleotidase (syn. UDP-sugar hydrolase), C-terminal domain"/>
    <property type="match status" value="1"/>
</dbReference>
<evidence type="ECO:0000259" key="3">
    <source>
        <dbReference type="Pfam" id="PF02872"/>
    </source>
</evidence>
<dbReference type="Gene3D" id="3.90.780.10">
    <property type="entry name" value="5'-Nucleotidase, C-terminal domain"/>
    <property type="match status" value="1"/>
</dbReference>
<protein>
    <submittedName>
        <fullName evidence="4">Bifunctional metallophosphatase/5'-nucleotidase</fullName>
    </submittedName>
</protein>
<feature type="domain" description="5'-Nucleotidase C-terminal" evidence="3">
    <location>
        <begin position="344"/>
        <end position="490"/>
    </location>
</feature>
<evidence type="ECO:0000256" key="1">
    <source>
        <dbReference type="RuleBase" id="RU362119"/>
    </source>
</evidence>
<comment type="similarity">
    <text evidence="1">Belongs to the 5'-nucleotidase family.</text>
</comment>
<dbReference type="Pfam" id="PF02872">
    <property type="entry name" value="5_nucleotid_C"/>
    <property type="match status" value="1"/>
</dbReference>
<proteinExistence type="inferred from homology"/>
<accession>A0A5C4U3P2</accession>
<dbReference type="InterPro" id="IPR006179">
    <property type="entry name" value="5_nucleotidase/apyrase"/>
</dbReference>
<dbReference type="OrthoDB" id="1016457at2"/>
<evidence type="ECO:0000256" key="2">
    <source>
        <dbReference type="SAM" id="Phobius"/>
    </source>
</evidence>
<sequence>MSTFRRYGRLTIAGFTATSVVFTGVIAQAQEAPAEPISISITNFTDFHGHLSDGARSLKEGKEPDANTEMGAAYLAGLMEAVAADNDLALRTTSGDDVGGSVFVSSIQKDEPTLKALNAMDIDAAAAGNHEFDAGAADLTGRIAPALDHPVLSANVIKEDGSTLLEKSHIVSEQGVDIAFVGTTTDKTPQKVSPAGIAGLTFTDPVAAANEEAKRLKESGEADIVVVLQHEDIVTHSAFNEYVDAAFGGDSHLRHLNDNLAQGHEYGKVLSELELTFNPSTGEVLDSQIEQYDYTSLASLNVTPNAEVASIVADAEAFAEEKGKEVLTTTQEGYFRGSNPGERSGSNRGTESTLNNLLAEAARWAMDEQMGEGTIDVGIMNAGGVRADMPAGAVTYADAATIQPFGNNLAYATLSGQALIDALENQWKDPSEERQRLSMGVSNNVSYSYDPTKPQGQRIGQVMINGEPLDPAADYTVAASSFLFEGGDGFIDEADVRNYSDVGVLDLSAFANYLQAEGKPEGRNGQAEIGIAGNENVVAGKPVTLQLSSLNYSSEGEPKANTVTVKAGDVTETAAIDNAVTDADAGLGEQGRAEVTLTVPEGAEEFVITTDAGTEIVVPINSTADGAETDVPGDVPGTDAPTANGSSVAGFIVPAIIAAVLGVAAAVGLSGIANGEVFATIQKMIQDFMGQF</sequence>
<keyword evidence="2" id="KW-0812">Transmembrane</keyword>
<dbReference type="Proteomes" id="UP000312032">
    <property type="component" value="Unassembled WGS sequence"/>
</dbReference>